<evidence type="ECO:0000256" key="12">
    <source>
        <dbReference type="ARBA" id="ARBA00023136"/>
    </source>
</evidence>
<gene>
    <name evidence="13" type="ORF">D1010_05175</name>
</gene>
<dbReference type="GO" id="GO:0045121">
    <property type="term" value="C:membrane raft"/>
    <property type="evidence" value="ECO:0007669"/>
    <property type="project" value="UniProtKB-SubCell"/>
</dbReference>
<evidence type="ECO:0000256" key="5">
    <source>
        <dbReference type="ARBA" id="ARBA00022475"/>
    </source>
</evidence>
<dbReference type="SUPFAM" id="SSF55874">
    <property type="entry name" value="ATPase domain of HSP90 chaperone/DNA topoisomerase II/histidine kinase"/>
    <property type="match status" value="1"/>
</dbReference>
<protein>
    <recommendedName>
        <fullName evidence="4">histidine kinase</fullName>
        <ecNumber evidence="4">2.7.13.3</ecNumber>
    </recommendedName>
</protein>
<dbReference type="GO" id="GO:0004721">
    <property type="term" value="F:phosphoprotein phosphatase activity"/>
    <property type="evidence" value="ECO:0007669"/>
    <property type="project" value="TreeGrafter"/>
</dbReference>
<dbReference type="PROSITE" id="PS50109">
    <property type="entry name" value="HIS_KIN"/>
    <property type="match status" value="1"/>
</dbReference>
<accession>A0A5P8M300</accession>
<name>A0A5P8M300_9LACO</name>
<dbReference type="InterPro" id="IPR050351">
    <property type="entry name" value="BphY/WalK/GraS-like"/>
</dbReference>
<evidence type="ECO:0000256" key="7">
    <source>
        <dbReference type="ARBA" id="ARBA00022679"/>
    </source>
</evidence>
<keyword evidence="7" id="KW-0808">Transferase</keyword>
<keyword evidence="12" id="KW-0472">Membrane</keyword>
<dbReference type="GO" id="GO:0000155">
    <property type="term" value="F:phosphorelay sensor kinase activity"/>
    <property type="evidence" value="ECO:0007669"/>
    <property type="project" value="InterPro"/>
</dbReference>
<keyword evidence="10" id="KW-0067">ATP-binding</keyword>
<evidence type="ECO:0000256" key="2">
    <source>
        <dbReference type="ARBA" id="ARBA00004236"/>
    </source>
</evidence>
<dbReference type="InterPro" id="IPR035965">
    <property type="entry name" value="PAS-like_dom_sf"/>
</dbReference>
<evidence type="ECO:0000256" key="1">
    <source>
        <dbReference type="ARBA" id="ARBA00000085"/>
    </source>
</evidence>
<evidence type="ECO:0000256" key="6">
    <source>
        <dbReference type="ARBA" id="ARBA00022553"/>
    </source>
</evidence>
<evidence type="ECO:0000256" key="3">
    <source>
        <dbReference type="ARBA" id="ARBA00004314"/>
    </source>
</evidence>
<dbReference type="InterPro" id="IPR003594">
    <property type="entry name" value="HATPase_dom"/>
</dbReference>
<keyword evidence="9" id="KW-0418">Kinase</keyword>
<dbReference type="FunFam" id="1.10.287.130:FF:000001">
    <property type="entry name" value="Two-component sensor histidine kinase"/>
    <property type="match status" value="1"/>
</dbReference>
<dbReference type="CDD" id="cd00082">
    <property type="entry name" value="HisKA"/>
    <property type="match status" value="1"/>
</dbReference>
<dbReference type="EC" id="2.7.13.3" evidence="4"/>
<dbReference type="Pfam" id="PF02518">
    <property type="entry name" value="HATPase_c"/>
    <property type="match status" value="1"/>
</dbReference>
<reference evidence="13 14" key="1">
    <citation type="submission" date="2019-10" db="EMBL/GenBank/DDBJ databases">
        <title>The completed genome of Lactobacillus harbinensis M1.</title>
        <authorList>
            <person name="Zheng Y."/>
        </authorList>
    </citation>
    <scope>NUCLEOTIDE SEQUENCE [LARGE SCALE GENOMIC DNA]</scope>
    <source>
        <strain evidence="13 14">M1</strain>
    </source>
</reference>
<dbReference type="EMBL" id="CP045143">
    <property type="protein sequence ID" value="QFR22882.1"/>
    <property type="molecule type" value="Genomic_DNA"/>
</dbReference>
<dbReference type="AlphaFoldDB" id="A0A5P8M300"/>
<comment type="subcellular location">
    <subcellularLocation>
        <location evidence="2">Cell membrane</location>
    </subcellularLocation>
    <subcellularLocation>
        <location evidence="3">Membrane raft</location>
        <topology evidence="3">Multi-pass membrane protein</topology>
    </subcellularLocation>
</comment>
<dbReference type="SUPFAM" id="SSF47384">
    <property type="entry name" value="Homodimeric domain of signal transducing histidine kinase"/>
    <property type="match status" value="1"/>
</dbReference>
<evidence type="ECO:0000256" key="4">
    <source>
        <dbReference type="ARBA" id="ARBA00012438"/>
    </source>
</evidence>
<dbReference type="SUPFAM" id="SSF55785">
    <property type="entry name" value="PYP-like sensor domain (PAS domain)"/>
    <property type="match status" value="1"/>
</dbReference>
<dbReference type="NCBIfam" id="NF046044">
    <property type="entry name" value="PnpS"/>
    <property type="match status" value="1"/>
</dbReference>
<dbReference type="FunFam" id="3.30.565.10:FF:000023">
    <property type="entry name" value="PAS domain-containing sensor histidine kinase"/>
    <property type="match status" value="1"/>
</dbReference>
<keyword evidence="11" id="KW-0902">Two-component regulatory system</keyword>
<evidence type="ECO:0000256" key="8">
    <source>
        <dbReference type="ARBA" id="ARBA00022741"/>
    </source>
</evidence>
<keyword evidence="8" id="KW-0547">Nucleotide-binding</keyword>
<dbReference type="PRINTS" id="PR00344">
    <property type="entry name" value="BCTRLSENSOR"/>
</dbReference>
<evidence type="ECO:0000256" key="11">
    <source>
        <dbReference type="ARBA" id="ARBA00023012"/>
    </source>
</evidence>
<dbReference type="InterPro" id="IPR036890">
    <property type="entry name" value="HATPase_C_sf"/>
</dbReference>
<dbReference type="InterPro" id="IPR005467">
    <property type="entry name" value="His_kinase_dom"/>
</dbReference>
<evidence type="ECO:0000313" key="14">
    <source>
        <dbReference type="Proteomes" id="UP000326779"/>
    </source>
</evidence>
<dbReference type="Proteomes" id="UP000326779">
    <property type="component" value="Chromosome"/>
</dbReference>
<dbReference type="SMART" id="SM00388">
    <property type="entry name" value="HisKA"/>
    <property type="match status" value="1"/>
</dbReference>
<dbReference type="InterPro" id="IPR003661">
    <property type="entry name" value="HisK_dim/P_dom"/>
</dbReference>
<dbReference type="GeneID" id="78508496"/>
<dbReference type="GO" id="GO:0005524">
    <property type="term" value="F:ATP binding"/>
    <property type="evidence" value="ECO:0007669"/>
    <property type="project" value="UniProtKB-KW"/>
</dbReference>
<dbReference type="PANTHER" id="PTHR45453">
    <property type="entry name" value="PHOSPHATE REGULON SENSOR PROTEIN PHOR"/>
    <property type="match status" value="1"/>
</dbReference>
<sequence length="465" mass="52869">MRFRVQLFRLLGAGVLFVGLLIWMTQWGPMLGLTQPFQVAAPGIFWGIIVVYWVLYLLLSTLRDLRMRRYRRQLTMATRYMEQIQHLQAPELMLAEDAPEWQQFYQAANQVNLQTHRFKVAIDQKQADFDRLINHLPVGVMVINPDDMVQMANDVMATLLDVPIDQEPHSYLDDVKTYGLSSLIEHTERNHQTHHAEIKLVQNNERPVDAYVIWIGDKESGQVVVVLYDLALIRAAEQMQLDFVSNVSHELKTPITSIAGFAETLLGGAKDDPKALDQFLHIILQEADRLNDLVTDTISVAKFANPHPIHPQPVTVRKEIDHCLTMLKPRIEERSLQTRIEGPEDLTVVFDPAEFEDIIKNLLTNAVIYNHHQGSIDVRYSSDQDNFKLVVADTGIGIPEDDQQRIFERFYRVDKMRSRRNGGTGLGLAIVQAIVQRAGGEITLHSQVGVGSSFTVTLPLKKQNA</sequence>
<dbReference type="Gene3D" id="1.10.287.130">
    <property type="match status" value="1"/>
</dbReference>
<dbReference type="Pfam" id="PF00512">
    <property type="entry name" value="HisKA"/>
    <property type="match status" value="1"/>
</dbReference>
<dbReference type="InterPro" id="IPR004358">
    <property type="entry name" value="Sig_transdc_His_kin-like_C"/>
</dbReference>
<keyword evidence="6" id="KW-0597">Phosphoprotein</keyword>
<dbReference type="KEGG" id="lhb:D1010_05175"/>
<dbReference type="Gene3D" id="3.30.565.10">
    <property type="entry name" value="Histidine kinase-like ATPase, C-terminal domain"/>
    <property type="match status" value="1"/>
</dbReference>
<evidence type="ECO:0000256" key="9">
    <source>
        <dbReference type="ARBA" id="ARBA00022777"/>
    </source>
</evidence>
<organism evidence="13 14">
    <name type="scientific">Schleiferilactobacillus harbinensis</name>
    <dbReference type="NCBI Taxonomy" id="304207"/>
    <lineage>
        <taxon>Bacteria</taxon>
        <taxon>Bacillati</taxon>
        <taxon>Bacillota</taxon>
        <taxon>Bacilli</taxon>
        <taxon>Lactobacillales</taxon>
        <taxon>Lactobacillaceae</taxon>
        <taxon>Schleiferilactobacillus</taxon>
    </lineage>
</organism>
<dbReference type="GO" id="GO:0016036">
    <property type="term" value="P:cellular response to phosphate starvation"/>
    <property type="evidence" value="ECO:0007669"/>
    <property type="project" value="TreeGrafter"/>
</dbReference>
<comment type="catalytic activity">
    <reaction evidence="1">
        <text>ATP + protein L-histidine = ADP + protein N-phospho-L-histidine.</text>
        <dbReference type="EC" id="2.7.13.3"/>
    </reaction>
</comment>
<dbReference type="GO" id="GO:0005886">
    <property type="term" value="C:plasma membrane"/>
    <property type="evidence" value="ECO:0007669"/>
    <property type="project" value="UniProtKB-SubCell"/>
</dbReference>
<dbReference type="InterPro" id="IPR036097">
    <property type="entry name" value="HisK_dim/P_sf"/>
</dbReference>
<dbReference type="PANTHER" id="PTHR45453:SF1">
    <property type="entry name" value="PHOSPHATE REGULON SENSOR PROTEIN PHOR"/>
    <property type="match status" value="1"/>
</dbReference>
<dbReference type="Gene3D" id="3.30.450.20">
    <property type="entry name" value="PAS domain"/>
    <property type="match status" value="1"/>
</dbReference>
<keyword evidence="5" id="KW-1003">Cell membrane</keyword>
<dbReference type="RefSeq" id="WP_150391492.1">
    <property type="nucleotide sequence ID" value="NZ_CP041364.1"/>
</dbReference>
<evidence type="ECO:0000256" key="10">
    <source>
        <dbReference type="ARBA" id="ARBA00022840"/>
    </source>
</evidence>
<evidence type="ECO:0000313" key="13">
    <source>
        <dbReference type="EMBL" id="QFR22882.1"/>
    </source>
</evidence>
<proteinExistence type="predicted"/>
<dbReference type="SMART" id="SM00387">
    <property type="entry name" value="HATPase_c"/>
    <property type="match status" value="1"/>
</dbReference>